<name>A0A024EFG2_9PSED</name>
<dbReference type="AlphaFoldDB" id="A0A024EFG2"/>
<dbReference type="EMBL" id="CP005960">
    <property type="protein sequence ID" value="AHZ71679.1"/>
    <property type="molecule type" value="Genomic_DNA"/>
</dbReference>
<dbReference type="Pfam" id="PF13749">
    <property type="entry name" value="HATPase_c_4"/>
    <property type="match status" value="1"/>
</dbReference>
<dbReference type="OrthoDB" id="9807853at2"/>
<dbReference type="PANTHER" id="PTHR30595:SF6">
    <property type="entry name" value="SCHLAFEN ALBA-2 DOMAIN-CONTAINING PROTEIN"/>
    <property type="match status" value="1"/>
</dbReference>
<evidence type="ECO:0000313" key="3">
    <source>
        <dbReference type="Proteomes" id="UP000026913"/>
    </source>
</evidence>
<accession>A0A024EFG2</accession>
<evidence type="ECO:0000313" key="2">
    <source>
        <dbReference type="EMBL" id="AHZ71679.1"/>
    </source>
</evidence>
<dbReference type="InterPro" id="IPR007421">
    <property type="entry name" value="Schlafen_AlbA_2_dom"/>
</dbReference>
<sequence length="466" mass="52413">MGFTVDVIKISQEQIDSLLNLDEDHFNDVKSKRIAPAKLQETLVAFANSDGGDVYVGIEDKAVQGERIIGFSEPEEANATIVTLLEGTVPAVENVNWEFFEVDGRGLILHFSIPKSPKVHYTAAGDCFIRVNAQKLKIKGEKVTQLGYSKGAELYEKKAVEDVEIDEVVESEKLADYMHRVNSGLKPEIFLQKQRLLTKKEDVKFPNVACILLFDDQPQATLQTRCAVKVYRLRTTEAEYKREHLQEMPVTINGSVEEVIAGTIRKVTEYIDGASFMDGENVVKLSYPSEALKEILVNAVIHRDYSLNDDIHVRIFDNRIEIQSPGRLPGYMTVDNIYDDRFSRNPNLVRMLHNLPSPVNHDIGEGLDTAKNELKKAGLIPPAFEEVANAFIVTVKHQKIASVIDVIERYFEDNPDGVINNNLVRQLSGEDDMQKVKKALQRLRNAGKIKVADENANAFKVTYVKV</sequence>
<dbReference type="Gene3D" id="3.30.565.60">
    <property type="match status" value="1"/>
</dbReference>
<dbReference type="Pfam" id="PF04326">
    <property type="entry name" value="SLFN_AlbA_2"/>
    <property type="match status" value="1"/>
</dbReference>
<proteinExistence type="predicted"/>
<gene>
    <name evidence="2" type="ORF">OU5_4600</name>
</gene>
<dbReference type="KEGG" id="pman:OU5_4600"/>
<dbReference type="Proteomes" id="UP000026913">
    <property type="component" value="Chromosome"/>
</dbReference>
<reference evidence="2 3" key="1">
    <citation type="journal article" date="2012" name="J. Bacteriol.">
        <title>Genome sequence of cold-adapted Pseudomonas mandelii strain JR-1.</title>
        <authorList>
            <person name="Jang S.H."/>
            <person name="Kim J."/>
            <person name="Kim J."/>
            <person name="Hong S."/>
            <person name="Lee C."/>
        </authorList>
    </citation>
    <scope>NUCLEOTIDE SEQUENCE [LARGE SCALE GENOMIC DNA]</scope>
    <source>
        <strain evidence="2 3">JR-1</strain>
    </source>
</reference>
<evidence type="ECO:0000259" key="1">
    <source>
        <dbReference type="Pfam" id="PF04326"/>
    </source>
</evidence>
<dbReference type="Gene3D" id="3.30.950.30">
    <property type="entry name" value="Schlafen, AAA domain"/>
    <property type="match status" value="1"/>
</dbReference>
<dbReference type="InterPro" id="IPR038475">
    <property type="entry name" value="RecG_C_sf"/>
</dbReference>
<protein>
    <submittedName>
        <fullName evidence="2">Transcriptional regulator</fullName>
    </submittedName>
</protein>
<feature type="domain" description="Schlafen AlbA-2" evidence="1">
    <location>
        <begin position="23"/>
        <end position="138"/>
    </location>
</feature>
<dbReference type="InterPro" id="IPR038461">
    <property type="entry name" value="Schlafen_AlbA_2_dom_sf"/>
</dbReference>
<organism evidence="2 3">
    <name type="scientific">Pseudomonas mandelii JR-1</name>
    <dbReference type="NCBI Taxonomy" id="1147786"/>
    <lineage>
        <taxon>Bacteria</taxon>
        <taxon>Pseudomonadati</taxon>
        <taxon>Pseudomonadota</taxon>
        <taxon>Gammaproteobacteria</taxon>
        <taxon>Pseudomonadales</taxon>
        <taxon>Pseudomonadaceae</taxon>
        <taxon>Pseudomonas</taxon>
    </lineage>
</organism>
<dbReference type="HOGENOM" id="CLU_024970_3_0_6"/>
<dbReference type="PANTHER" id="PTHR30595">
    <property type="entry name" value="GLPR-RELATED TRANSCRIPTIONAL REPRESSOR"/>
    <property type="match status" value="1"/>
</dbReference>